<dbReference type="GO" id="GO:0008757">
    <property type="term" value="F:S-adenosylmethionine-dependent methyltransferase activity"/>
    <property type="evidence" value="ECO:0007669"/>
    <property type="project" value="InterPro"/>
</dbReference>
<dbReference type="SUPFAM" id="SSF53335">
    <property type="entry name" value="S-adenosyl-L-methionine-dependent methyltransferases"/>
    <property type="match status" value="1"/>
</dbReference>
<reference evidence="2 3" key="1">
    <citation type="submission" date="2019-04" db="EMBL/GenBank/DDBJ databases">
        <title>Geobacter ruber sp. nov., ferric-reducing bacteria isolated from paddy soil.</title>
        <authorList>
            <person name="Xu Z."/>
            <person name="Masuda Y."/>
            <person name="Itoh H."/>
            <person name="Senoo K."/>
        </authorList>
    </citation>
    <scope>NUCLEOTIDE SEQUENCE [LARGE SCALE GENOMIC DNA]</scope>
    <source>
        <strain evidence="2 3">Red88</strain>
    </source>
</reference>
<feature type="domain" description="Methyltransferase type 11" evidence="1">
    <location>
        <begin position="44"/>
        <end position="130"/>
    </location>
</feature>
<dbReference type="RefSeq" id="WP_149308511.1">
    <property type="nucleotide sequence ID" value="NZ_SRSD01000008.1"/>
</dbReference>
<evidence type="ECO:0000259" key="1">
    <source>
        <dbReference type="Pfam" id="PF08241"/>
    </source>
</evidence>
<dbReference type="OrthoDB" id="5395564at2"/>
<evidence type="ECO:0000313" key="3">
    <source>
        <dbReference type="Proteomes" id="UP000324298"/>
    </source>
</evidence>
<sequence length="190" mass="21010">MSSIERFLELYMQKTGLQGYQLGDDFHPERLALFQYCLNGKGIDVGCGNRKTHPNCIGVDLIAGGETGKYGCVAGKSSVADICASGDDLNMFIDGELDFVVSRHNLEHYVDIIKTLVEWKRVLKVGGVMAAVLPDENCINTIALDPTHKHVFTPESFGRYVDLIGGFKIIEMRTVIENWSFLCVAEKTSS</sequence>
<keyword evidence="2" id="KW-0489">Methyltransferase</keyword>
<comment type="caution">
    <text evidence="2">The sequence shown here is derived from an EMBL/GenBank/DDBJ whole genome shotgun (WGS) entry which is preliminary data.</text>
</comment>
<evidence type="ECO:0000313" key="2">
    <source>
        <dbReference type="EMBL" id="KAA0889863.1"/>
    </source>
</evidence>
<dbReference type="EMBL" id="SRSD01000008">
    <property type="protein sequence ID" value="KAA0889863.1"/>
    <property type="molecule type" value="Genomic_DNA"/>
</dbReference>
<dbReference type="AlphaFoldDB" id="A0A5A9XB91"/>
<name>A0A5A9XB91_9BACT</name>
<organism evidence="2 3">
    <name type="scientific">Oryzomonas rubra</name>
    <dbReference type="NCBI Taxonomy" id="2509454"/>
    <lineage>
        <taxon>Bacteria</taxon>
        <taxon>Pseudomonadati</taxon>
        <taxon>Thermodesulfobacteriota</taxon>
        <taxon>Desulfuromonadia</taxon>
        <taxon>Geobacterales</taxon>
        <taxon>Geobacteraceae</taxon>
        <taxon>Oryzomonas</taxon>
    </lineage>
</organism>
<dbReference type="Pfam" id="PF08241">
    <property type="entry name" value="Methyltransf_11"/>
    <property type="match status" value="1"/>
</dbReference>
<dbReference type="Gene3D" id="3.40.50.150">
    <property type="entry name" value="Vaccinia Virus protein VP39"/>
    <property type="match status" value="1"/>
</dbReference>
<dbReference type="InterPro" id="IPR029063">
    <property type="entry name" value="SAM-dependent_MTases_sf"/>
</dbReference>
<gene>
    <name evidence="2" type="ORF">ET418_13930</name>
</gene>
<dbReference type="Proteomes" id="UP000324298">
    <property type="component" value="Unassembled WGS sequence"/>
</dbReference>
<keyword evidence="3" id="KW-1185">Reference proteome</keyword>
<accession>A0A5A9XB91</accession>
<proteinExistence type="predicted"/>
<dbReference type="GO" id="GO:0032259">
    <property type="term" value="P:methylation"/>
    <property type="evidence" value="ECO:0007669"/>
    <property type="project" value="UniProtKB-KW"/>
</dbReference>
<keyword evidence="2" id="KW-0808">Transferase</keyword>
<dbReference type="InterPro" id="IPR013216">
    <property type="entry name" value="Methyltransf_11"/>
</dbReference>
<protein>
    <submittedName>
        <fullName evidence="2">Class I SAM-dependent methyltransferase</fullName>
    </submittedName>
</protein>